<dbReference type="AlphaFoldDB" id="A0A8D8R7S9"/>
<keyword evidence="3" id="KW-0862">Zinc</keyword>
<dbReference type="Pfam" id="PF05485">
    <property type="entry name" value="THAP"/>
    <property type="match status" value="1"/>
</dbReference>
<reference evidence="8" key="1">
    <citation type="submission" date="2021-05" db="EMBL/GenBank/DDBJ databases">
        <authorList>
            <person name="Alioto T."/>
            <person name="Alioto T."/>
            <person name="Gomez Garrido J."/>
        </authorList>
    </citation>
    <scope>NUCLEOTIDE SEQUENCE</scope>
</reference>
<accession>A0A8D8R7S9</accession>
<dbReference type="PROSITE" id="PS50950">
    <property type="entry name" value="ZF_THAP"/>
    <property type="match status" value="1"/>
</dbReference>
<evidence type="ECO:0000256" key="4">
    <source>
        <dbReference type="ARBA" id="ARBA00023125"/>
    </source>
</evidence>
<keyword evidence="4 5" id="KW-0238">DNA-binding</keyword>
<dbReference type="GO" id="GO:0008270">
    <property type="term" value="F:zinc ion binding"/>
    <property type="evidence" value="ECO:0007669"/>
    <property type="project" value="UniProtKB-KW"/>
</dbReference>
<keyword evidence="1" id="KW-0479">Metal-binding</keyword>
<evidence type="ECO:0000256" key="2">
    <source>
        <dbReference type="ARBA" id="ARBA00022771"/>
    </source>
</evidence>
<evidence type="ECO:0000256" key="5">
    <source>
        <dbReference type="PROSITE-ProRule" id="PRU00309"/>
    </source>
</evidence>
<evidence type="ECO:0000256" key="1">
    <source>
        <dbReference type="ARBA" id="ARBA00022723"/>
    </source>
</evidence>
<dbReference type="EMBL" id="HBUF01130996">
    <property type="protein sequence ID" value="CAG6644144.1"/>
    <property type="molecule type" value="Transcribed_RNA"/>
</dbReference>
<feature type="domain" description="THAP-type" evidence="7">
    <location>
        <begin position="1"/>
        <end position="87"/>
    </location>
</feature>
<dbReference type="SMART" id="SM00692">
    <property type="entry name" value="DM3"/>
    <property type="match status" value="1"/>
</dbReference>
<dbReference type="InterPro" id="IPR038441">
    <property type="entry name" value="THAP_Znf_sf"/>
</dbReference>
<dbReference type="PANTHER" id="PTHR46927">
    <property type="entry name" value="AGAP005574-PA"/>
    <property type="match status" value="1"/>
</dbReference>
<feature type="region of interest" description="Disordered" evidence="6">
    <location>
        <begin position="104"/>
        <end position="136"/>
    </location>
</feature>
<keyword evidence="2 5" id="KW-0863">Zinc-finger</keyword>
<dbReference type="InterPro" id="IPR006612">
    <property type="entry name" value="THAP_Znf"/>
</dbReference>
<dbReference type="InterPro" id="IPR052224">
    <property type="entry name" value="THAP_domain_protein"/>
</dbReference>
<dbReference type="Gene3D" id="6.20.210.20">
    <property type="entry name" value="THAP domain"/>
    <property type="match status" value="1"/>
</dbReference>
<organism evidence="8">
    <name type="scientific">Cacopsylla melanoneura</name>
    <dbReference type="NCBI Taxonomy" id="428564"/>
    <lineage>
        <taxon>Eukaryota</taxon>
        <taxon>Metazoa</taxon>
        <taxon>Ecdysozoa</taxon>
        <taxon>Arthropoda</taxon>
        <taxon>Hexapoda</taxon>
        <taxon>Insecta</taxon>
        <taxon>Pterygota</taxon>
        <taxon>Neoptera</taxon>
        <taxon>Paraneoptera</taxon>
        <taxon>Hemiptera</taxon>
        <taxon>Sternorrhyncha</taxon>
        <taxon>Psylloidea</taxon>
        <taxon>Psyllidae</taxon>
        <taxon>Psyllinae</taxon>
        <taxon>Cacopsylla</taxon>
    </lineage>
</organism>
<protein>
    <submittedName>
        <fullName evidence="8">THAP domain-containing protein 2</fullName>
    </submittedName>
</protein>
<evidence type="ECO:0000313" key="8">
    <source>
        <dbReference type="EMBL" id="CAG6644144.1"/>
    </source>
</evidence>
<sequence>MVSCSAYGCSNTSSNAAKTKVKKVGVTFHGFPQNPERRAQWIRAVRRKNWSPSSHSKLCSDHFKEEDLDRTSLSCVRVRDHGVPTLFPSYPLYIVLKQKAAASSTPRQMSSLSEPSTSVQTMEMTTELSDTDPSSSARQMILLSEPSTSETTKFQFRSLNYHSFKIQ</sequence>
<evidence type="ECO:0000256" key="3">
    <source>
        <dbReference type="ARBA" id="ARBA00022833"/>
    </source>
</evidence>
<proteinExistence type="predicted"/>
<evidence type="ECO:0000256" key="6">
    <source>
        <dbReference type="SAM" id="MobiDB-lite"/>
    </source>
</evidence>
<dbReference type="GO" id="GO:0003677">
    <property type="term" value="F:DNA binding"/>
    <property type="evidence" value="ECO:0007669"/>
    <property type="project" value="UniProtKB-UniRule"/>
</dbReference>
<name>A0A8D8R7S9_9HEMI</name>
<dbReference type="SUPFAM" id="SSF57716">
    <property type="entry name" value="Glucocorticoid receptor-like (DNA-binding domain)"/>
    <property type="match status" value="1"/>
</dbReference>
<dbReference type="SMART" id="SM00980">
    <property type="entry name" value="THAP"/>
    <property type="match status" value="1"/>
</dbReference>
<dbReference type="PANTHER" id="PTHR46927:SF3">
    <property type="entry name" value="THAP-TYPE DOMAIN-CONTAINING PROTEIN"/>
    <property type="match status" value="1"/>
</dbReference>
<evidence type="ECO:0000259" key="7">
    <source>
        <dbReference type="PROSITE" id="PS50950"/>
    </source>
</evidence>